<dbReference type="PANTHER" id="PTHR46229:SF2">
    <property type="entry name" value="BOLA-LIKE PROTEIN 1"/>
    <property type="match status" value="1"/>
</dbReference>
<dbReference type="PANTHER" id="PTHR46229">
    <property type="entry name" value="BOLA TRANSCRIPTION REGULATOR"/>
    <property type="match status" value="1"/>
</dbReference>
<proteinExistence type="inferred from homology"/>
<reference evidence="3 4" key="1">
    <citation type="submission" date="2024-01" db="EMBL/GenBank/DDBJ databases">
        <title>Active colonisers of the gastrointestinal tract of Atlantic salmon farmed in a warm water region.</title>
        <authorList>
            <person name="Bowman J.P."/>
        </authorList>
    </citation>
    <scope>NUCLEOTIDE SEQUENCE [LARGE SCALE GENOMIC DNA]</scope>
    <source>
        <strain evidence="3 4">S3MW1</strain>
    </source>
</reference>
<evidence type="ECO:0000256" key="2">
    <source>
        <dbReference type="RuleBase" id="RU003860"/>
    </source>
</evidence>
<protein>
    <submittedName>
        <fullName evidence="3">Transcriptional regulator BolA</fullName>
    </submittedName>
</protein>
<comment type="caution">
    <text evidence="3">The sequence shown here is derived from an EMBL/GenBank/DDBJ whole genome shotgun (WGS) entry which is preliminary data.</text>
</comment>
<dbReference type="Proteomes" id="UP001306119">
    <property type="component" value="Unassembled WGS sequence"/>
</dbReference>
<evidence type="ECO:0000313" key="3">
    <source>
        <dbReference type="EMBL" id="MEC6833483.1"/>
    </source>
</evidence>
<dbReference type="RefSeq" id="WP_327775521.1">
    <property type="nucleotide sequence ID" value="NZ_JAYXUG010000020.1"/>
</dbReference>
<dbReference type="InterPro" id="IPR002634">
    <property type="entry name" value="BolA"/>
</dbReference>
<dbReference type="PIRSF" id="PIRSF003113">
    <property type="entry name" value="BolA"/>
    <property type="match status" value="1"/>
</dbReference>
<name>A0ABU6LA74_9GAMM</name>
<dbReference type="InterPro" id="IPR050961">
    <property type="entry name" value="BolA/IbaG_stress_morph_reg"/>
</dbReference>
<dbReference type="Gene3D" id="3.30.300.90">
    <property type="entry name" value="BolA-like"/>
    <property type="match status" value="1"/>
</dbReference>
<accession>A0ABU6LA74</accession>
<evidence type="ECO:0000313" key="4">
    <source>
        <dbReference type="Proteomes" id="UP001306119"/>
    </source>
</evidence>
<evidence type="ECO:0000256" key="1">
    <source>
        <dbReference type="ARBA" id="ARBA00005578"/>
    </source>
</evidence>
<comment type="similarity">
    <text evidence="1 2">Belongs to the BolA/IbaG family.</text>
</comment>
<keyword evidence="4" id="KW-1185">Reference proteome</keyword>
<dbReference type="EMBL" id="JAYXUG010000020">
    <property type="protein sequence ID" value="MEC6833483.1"/>
    <property type="molecule type" value="Genomic_DNA"/>
</dbReference>
<dbReference type="NCBIfam" id="NF008638">
    <property type="entry name" value="PRK11628.1"/>
    <property type="match status" value="1"/>
</dbReference>
<organism evidence="3 4">
    <name type="scientific">Photobacterium toruni</name>
    <dbReference type="NCBI Taxonomy" id="1935446"/>
    <lineage>
        <taxon>Bacteria</taxon>
        <taxon>Pseudomonadati</taxon>
        <taxon>Pseudomonadota</taxon>
        <taxon>Gammaproteobacteria</taxon>
        <taxon>Vibrionales</taxon>
        <taxon>Vibrionaceae</taxon>
        <taxon>Photobacterium</taxon>
    </lineage>
</organism>
<gene>
    <name evidence="3" type="primary">bolA</name>
    <name evidence="3" type="ORF">VXS06_17105</name>
</gene>
<dbReference type="InterPro" id="IPR036065">
    <property type="entry name" value="BolA-like_sf"/>
</dbReference>
<dbReference type="Pfam" id="PF01722">
    <property type="entry name" value="BolA"/>
    <property type="match status" value="1"/>
</dbReference>
<sequence length="104" mass="11828">MIQPQIETKLNHTFSPLYIDVINESYMHNVPDGSESHFKVIVVSDQFEGQRLIARHRAVNQCLADELANYIHALAIHTYTKSEWQQQLNVPTSPKCHGGATLDK</sequence>
<dbReference type="SUPFAM" id="SSF82657">
    <property type="entry name" value="BolA-like"/>
    <property type="match status" value="1"/>
</dbReference>